<dbReference type="SMART" id="SM00421">
    <property type="entry name" value="HTH_LUXR"/>
    <property type="match status" value="1"/>
</dbReference>
<proteinExistence type="predicted"/>
<dbReference type="InterPro" id="IPR016032">
    <property type="entry name" value="Sig_transdc_resp-reg_C-effctor"/>
</dbReference>
<dbReference type="PRINTS" id="PR00038">
    <property type="entry name" value="HTHLUXR"/>
</dbReference>
<dbReference type="OrthoDB" id="6231at2"/>
<organism evidence="2 3">
    <name type="scientific">Dehalogenimonas etheniformans</name>
    <dbReference type="NCBI Taxonomy" id="1536648"/>
    <lineage>
        <taxon>Bacteria</taxon>
        <taxon>Bacillati</taxon>
        <taxon>Chloroflexota</taxon>
        <taxon>Dehalococcoidia</taxon>
        <taxon>Dehalococcoidales</taxon>
        <taxon>Dehalococcoidaceae</taxon>
        <taxon>Dehalogenimonas</taxon>
    </lineage>
</organism>
<feature type="domain" description="HTH luxR-type" evidence="1">
    <location>
        <begin position="238"/>
        <end position="303"/>
    </location>
</feature>
<comment type="caution">
    <text evidence="2">The sequence shown here is derived from an EMBL/GenBank/DDBJ whole genome shotgun (WGS) entry which is preliminary data.</text>
</comment>
<protein>
    <submittedName>
        <fullName evidence="2">LuxR family transcriptional regulator</fullName>
    </submittedName>
</protein>
<evidence type="ECO:0000313" key="2">
    <source>
        <dbReference type="EMBL" id="PPD57422.1"/>
    </source>
</evidence>
<evidence type="ECO:0000259" key="1">
    <source>
        <dbReference type="PROSITE" id="PS50043"/>
    </source>
</evidence>
<sequence length="306" mass="34542">MYMTENYSDFEPISLPAVTQSGQIEAALRERVKELNCLYGISRLAERAHSSLNQFLREIAEFLPHAWQYPDVAKAKIVYNDQVFTSSGFNVSEWHQVSQIKIGKSVVGECAIYYTELRPLAFEGPFLEEERVLLDAVAERIGNLASHIAADEELKKVNSQLQSERKALQEANIALKVILSRKEDDRNEIIGDINTNVDKVIKPLLFSLESQLTPDQKTCTHLISSLLDDIVSPFVSNLTHTYSSLSLTELEISNLIKVGLSTKEIAKLRNVAPGTINRHRENIRRKLRVTNSHVNLTAFLQTLPNK</sequence>
<keyword evidence="3" id="KW-1185">Reference proteome</keyword>
<dbReference type="InterPro" id="IPR000792">
    <property type="entry name" value="Tscrpt_reg_LuxR_C"/>
</dbReference>
<dbReference type="PROSITE" id="PS50043">
    <property type="entry name" value="HTH_LUXR_2"/>
    <property type="match status" value="1"/>
</dbReference>
<dbReference type="GO" id="GO:0006355">
    <property type="term" value="P:regulation of DNA-templated transcription"/>
    <property type="evidence" value="ECO:0007669"/>
    <property type="project" value="InterPro"/>
</dbReference>
<evidence type="ECO:0000313" key="3">
    <source>
        <dbReference type="Proteomes" id="UP000235653"/>
    </source>
</evidence>
<dbReference type="Pfam" id="PF00196">
    <property type="entry name" value="GerE"/>
    <property type="match status" value="1"/>
</dbReference>
<dbReference type="Proteomes" id="UP000235653">
    <property type="component" value="Unassembled WGS sequence"/>
</dbReference>
<dbReference type="AlphaFoldDB" id="A0A2P5P545"/>
<dbReference type="CDD" id="cd06170">
    <property type="entry name" value="LuxR_C_like"/>
    <property type="match status" value="1"/>
</dbReference>
<dbReference type="SUPFAM" id="SSF46894">
    <property type="entry name" value="C-terminal effector domain of the bipartite response regulators"/>
    <property type="match status" value="1"/>
</dbReference>
<dbReference type="InterPro" id="IPR036388">
    <property type="entry name" value="WH-like_DNA-bd_sf"/>
</dbReference>
<accession>A0A2P5P545</accession>
<name>A0A2P5P545_9CHLR</name>
<gene>
    <name evidence="2" type="ORF">JP09_008795</name>
</gene>
<dbReference type="GO" id="GO:0003677">
    <property type="term" value="F:DNA binding"/>
    <property type="evidence" value="ECO:0007669"/>
    <property type="project" value="InterPro"/>
</dbReference>
<reference evidence="2 3" key="1">
    <citation type="journal article" date="2017" name="ISME J.">
        <title>Grape pomace compost harbors organohalide-respiring Dehalogenimonas species with novel reductive dehalogenase genes.</title>
        <authorList>
            <person name="Yang Y."/>
            <person name="Higgins S.A."/>
            <person name="Yan J."/>
            <person name="Simsir B."/>
            <person name="Chourey K."/>
            <person name="Iyer R."/>
            <person name="Hettich R.L."/>
            <person name="Baldwin B."/>
            <person name="Ogles D.M."/>
            <person name="Loffler F.E."/>
        </authorList>
    </citation>
    <scope>NUCLEOTIDE SEQUENCE [LARGE SCALE GENOMIC DNA]</scope>
    <source>
        <strain evidence="2 3">GP</strain>
    </source>
</reference>
<dbReference type="EMBL" id="JQAN02000012">
    <property type="protein sequence ID" value="PPD57422.1"/>
    <property type="molecule type" value="Genomic_DNA"/>
</dbReference>
<dbReference type="Gene3D" id="1.10.10.10">
    <property type="entry name" value="Winged helix-like DNA-binding domain superfamily/Winged helix DNA-binding domain"/>
    <property type="match status" value="1"/>
</dbReference>